<name>K4LUW8_THEPS</name>
<dbReference type="EMBL" id="CP003732">
    <property type="protein sequence ID" value="AFV11814.1"/>
    <property type="molecule type" value="Genomic_DNA"/>
</dbReference>
<dbReference type="KEGG" id="tpz:Tph_c16090"/>
<keyword evidence="1" id="KW-0812">Transmembrane</keyword>
<organism evidence="2 3">
    <name type="scientific">Thermacetogenium phaeum (strain ATCC BAA-254 / DSM 26808 / PB)</name>
    <dbReference type="NCBI Taxonomy" id="1089553"/>
    <lineage>
        <taxon>Bacteria</taxon>
        <taxon>Bacillati</taxon>
        <taxon>Bacillota</taxon>
        <taxon>Clostridia</taxon>
        <taxon>Thermoanaerobacterales</taxon>
        <taxon>Thermoanaerobacteraceae</taxon>
        <taxon>Thermacetogenium</taxon>
    </lineage>
</organism>
<dbReference type="AlphaFoldDB" id="K4LUW8"/>
<evidence type="ECO:0000313" key="3">
    <source>
        <dbReference type="Proteomes" id="UP000000467"/>
    </source>
</evidence>
<sequence>MVLLVTITNWKHKLGVLFRLFLFLLLIGLVVPQFLSLIAGELVELKGRSEITKPPAMRVEKEKAEAEPSSELTILERLRQLYYGNEGKESTQDR</sequence>
<accession>K4LUW8</accession>
<keyword evidence="3" id="KW-1185">Reference proteome</keyword>
<dbReference type="STRING" id="1089553.Tph_c16090"/>
<keyword evidence="1" id="KW-1133">Transmembrane helix</keyword>
<reference evidence="2 3" key="1">
    <citation type="journal article" date="2012" name="BMC Genomics">
        <title>Genome-guided analysis of physiological and morphological traits of the fermentative acetate oxidizer Thermacetogenium phaeum.</title>
        <authorList>
            <person name="Oehler D."/>
            <person name="Poehlein A."/>
            <person name="Leimbach A."/>
            <person name="Muller N."/>
            <person name="Daniel R."/>
            <person name="Gottschalk G."/>
            <person name="Schink B."/>
        </authorList>
    </citation>
    <scope>NUCLEOTIDE SEQUENCE [LARGE SCALE GENOMIC DNA]</scope>
    <source>
        <strain evidence="3">ATCC BAA-254 / DSM 26808 / PB</strain>
    </source>
</reference>
<dbReference type="HOGENOM" id="CLU_2385175_0_0_9"/>
<keyword evidence="1" id="KW-0472">Membrane</keyword>
<dbReference type="RefSeq" id="WP_015050694.1">
    <property type="nucleotide sequence ID" value="NC_018870.1"/>
</dbReference>
<protein>
    <submittedName>
        <fullName evidence="2">Uncharacterized protein</fullName>
    </submittedName>
</protein>
<evidence type="ECO:0000313" key="2">
    <source>
        <dbReference type="EMBL" id="AFV11814.1"/>
    </source>
</evidence>
<proteinExistence type="predicted"/>
<feature type="transmembrane region" description="Helical" evidence="1">
    <location>
        <begin position="20"/>
        <end position="43"/>
    </location>
</feature>
<gene>
    <name evidence="2" type="ordered locus">Tph_c16090</name>
</gene>
<dbReference type="Proteomes" id="UP000000467">
    <property type="component" value="Chromosome"/>
</dbReference>
<evidence type="ECO:0000256" key="1">
    <source>
        <dbReference type="SAM" id="Phobius"/>
    </source>
</evidence>